<evidence type="ECO:0000313" key="1">
    <source>
        <dbReference type="EMBL" id="CAH1794534.1"/>
    </source>
</evidence>
<dbReference type="AlphaFoldDB" id="A0A8J1XYF4"/>
<reference evidence="1" key="1">
    <citation type="submission" date="2022-03" db="EMBL/GenBank/DDBJ databases">
        <authorList>
            <person name="Martin C."/>
        </authorList>
    </citation>
    <scope>NUCLEOTIDE SEQUENCE</scope>
</reference>
<comment type="caution">
    <text evidence="1">The sequence shown here is derived from an EMBL/GenBank/DDBJ whole genome shotgun (WGS) entry which is preliminary data.</text>
</comment>
<organism evidence="1 2">
    <name type="scientific">Owenia fusiformis</name>
    <name type="common">Polychaete worm</name>
    <dbReference type="NCBI Taxonomy" id="6347"/>
    <lineage>
        <taxon>Eukaryota</taxon>
        <taxon>Metazoa</taxon>
        <taxon>Spiralia</taxon>
        <taxon>Lophotrochozoa</taxon>
        <taxon>Annelida</taxon>
        <taxon>Polychaeta</taxon>
        <taxon>Sedentaria</taxon>
        <taxon>Canalipalpata</taxon>
        <taxon>Sabellida</taxon>
        <taxon>Oweniida</taxon>
        <taxon>Oweniidae</taxon>
        <taxon>Owenia</taxon>
    </lineage>
</organism>
<protein>
    <submittedName>
        <fullName evidence="1">Uncharacterized protein</fullName>
    </submittedName>
</protein>
<name>A0A8J1XYF4_OWEFU</name>
<sequence length="105" mass="11913">MLHLTINDNRLAYIEIPNMPSAGYEQFEEEGGAQEKTVELSFYKNRANWYQWRTLTRMFASEIFGTGSMVMMGLLTRSTGGPVLHMALSCGLSMFLLMAALMHVR</sequence>
<evidence type="ECO:0000313" key="2">
    <source>
        <dbReference type="Proteomes" id="UP000749559"/>
    </source>
</evidence>
<gene>
    <name evidence="1" type="ORF">OFUS_LOCUS19212</name>
</gene>
<accession>A0A8J1XYF4</accession>
<dbReference type="EMBL" id="CAIIXF020000009">
    <property type="protein sequence ID" value="CAH1794534.1"/>
    <property type="molecule type" value="Genomic_DNA"/>
</dbReference>
<proteinExistence type="predicted"/>
<keyword evidence="2" id="KW-1185">Reference proteome</keyword>
<dbReference type="Proteomes" id="UP000749559">
    <property type="component" value="Unassembled WGS sequence"/>
</dbReference>